<dbReference type="AlphaFoldDB" id="A0A411PG97"/>
<keyword evidence="2" id="KW-1185">Reference proteome</keyword>
<dbReference type="RefSeq" id="WP_130598658.1">
    <property type="nucleotide sequence ID" value="NZ_CP036200.1"/>
</dbReference>
<dbReference type="KEGG" id="smai:EXU30_07065"/>
<dbReference type="EMBL" id="CP036200">
    <property type="protein sequence ID" value="QBF82484.1"/>
    <property type="molecule type" value="Genomic_DNA"/>
</dbReference>
<organism evidence="1 2">
    <name type="scientific">Shewanella maritima</name>
    <dbReference type="NCBI Taxonomy" id="2520507"/>
    <lineage>
        <taxon>Bacteria</taxon>
        <taxon>Pseudomonadati</taxon>
        <taxon>Pseudomonadota</taxon>
        <taxon>Gammaproteobacteria</taxon>
        <taxon>Alteromonadales</taxon>
        <taxon>Shewanellaceae</taxon>
        <taxon>Shewanella</taxon>
    </lineage>
</organism>
<evidence type="ECO:0000313" key="2">
    <source>
        <dbReference type="Proteomes" id="UP000291106"/>
    </source>
</evidence>
<gene>
    <name evidence="1" type="ORF">EXU30_07065</name>
</gene>
<name>A0A411PG97_9GAMM</name>
<sequence>MPVPLIVKSCLRVPVVSALFISAMGFSGMFYAEAALASSNQIAIDKFSLNSEPIAEQGRLLSEQHLELMESLNRDMEASPHSAIAVVNKTDFNLMAKLGEKSIATAREYLTLYKTFQSELEPTSACYQAEGVVEIETMIAQRLEANQQVANIKAADFNGDEASATIALLNVQMHNSHMAMLMQMFEMVKTCFIADAMGLNPNALQMMQDMEMMGTPPMPHLQDEAEEFEPEQ</sequence>
<dbReference type="Proteomes" id="UP000291106">
    <property type="component" value="Chromosome"/>
</dbReference>
<protein>
    <submittedName>
        <fullName evidence="1">Uncharacterized protein</fullName>
    </submittedName>
</protein>
<accession>A0A411PG97</accession>
<dbReference type="OrthoDB" id="6259380at2"/>
<reference evidence="1 2" key="1">
    <citation type="submission" date="2019-02" db="EMBL/GenBank/DDBJ databases">
        <title>Shewanella sp. D4-2 isolated from Dokdo Island.</title>
        <authorList>
            <person name="Baek K."/>
        </authorList>
    </citation>
    <scope>NUCLEOTIDE SEQUENCE [LARGE SCALE GENOMIC DNA]</scope>
    <source>
        <strain evidence="1 2">D4-2</strain>
    </source>
</reference>
<proteinExistence type="predicted"/>
<evidence type="ECO:0000313" key="1">
    <source>
        <dbReference type="EMBL" id="QBF82484.1"/>
    </source>
</evidence>